<reference evidence="1 2" key="1">
    <citation type="journal article" date="2021" name="bioRxiv">
        <title>The Gossypium anomalum genome as a resource for cotton improvement and evolutionary analysis of hybrid incompatibility.</title>
        <authorList>
            <person name="Grover C.E."/>
            <person name="Yuan D."/>
            <person name="Arick M.A."/>
            <person name="Miller E.R."/>
            <person name="Hu G."/>
            <person name="Peterson D.G."/>
            <person name="Wendel J.F."/>
            <person name="Udall J.A."/>
        </authorList>
    </citation>
    <scope>NUCLEOTIDE SEQUENCE [LARGE SCALE GENOMIC DNA]</scope>
    <source>
        <strain evidence="1">JFW-Udall</strain>
        <tissue evidence="1">Leaf</tissue>
    </source>
</reference>
<evidence type="ECO:0000313" key="1">
    <source>
        <dbReference type="EMBL" id="KAG8498209.1"/>
    </source>
</evidence>
<protein>
    <submittedName>
        <fullName evidence="1">Uncharacterized protein</fullName>
    </submittedName>
</protein>
<organism evidence="1 2">
    <name type="scientific">Gossypium anomalum</name>
    <dbReference type="NCBI Taxonomy" id="47600"/>
    <lineage>
        <taxon>Eukaryota</taxon>
        <taxon>Viridiplantae</taxon>
        <taxon>Streptophyta</taxon>
        <taxon>Embryophyta</taxon>
        <taxon>Tracheophyta</taxon>
        <taxon>Spermatophyta</taxon>
        <taxon>Magnoliopsida</taxon>
        <taxon>eudicotyledons</taxon>
        <taxon>Gunneridae</taxon>
        <taxon>Pentapetalae</taxon>
        <taxon>rosids</taxon>
        <taxon>malvids</taxon>
        <taxon>Malvales</taxon>
        <taxon>Malvaceae</taxon>
        <taxon>Malvoideae</taxon>
        <taxon>Gossypium</taxon>
    </lineage>
</organism>
<dbReference type="AlphaFoldDB" id="A0A8J5Z1F0"/>
<name>A0A8J5Z1F0_9ROSI</name>
<comment type="caution">
    <text evidence="1">The sequence shown here is derived from an EMBL/GenBank/DDBJ whole genome shotgun (WGS) entry which is preliminary data.</text>
</comment>
<accession>A0A8J5Z1F0</accession>
<gene>
    <name evidence="1" type="ORF">CXB51_007435</name>
</gene>
<dbReference type="Proteomes" id="UP000701853">
    <property type="component" value="Chromosome 3"/>
</dbReference>
<evidence type="ECO:0000313" key="2">
    <source>
        <dbReference type="Proteomes" id="UP000701853"/>
    </source>
</evidence>
<sequence>MGRTNIANKPSSTNARILGYTKINEAVGVHFSARGQRRAEPRVLVAPLTHVGDRRRMRR</sequence>
<dbReference type="EMBL" id="JAHUZN010000003">
    <property type="protein sequence ID" value="KAG8498209.1"/>
    <property type="molecule type" value="Genomic_DNA"/>
</dbReference>
<keyword evidence="2" id="KW-1185">Reference proteome</keyword>
<proteinExistence type="predicted"/>